<reference evidence="3" key="2">
    <citation type="journal article" date="2020" name="Antonie Van Leeuwenhoek">
        <title>Labilibaculum antarcticum sp. nov., a novel facultative anaerobic, psychrotorelant bacterium isolated from marine sediment of Antarctica.</title>
        <authorList>
            <person name="Watanabe M."/>
            <person name="Kojima H."/>
            <person name="Fukui M."/>
        </authorList>
    </citation>
    <scope>NUCLEOTIDE SEQUENCE [LARGE SCALE GENOMIC DNA]</scope>
    <source>
        <strain evidence="3">SPP2</strain>
    </source>
</reference>
<gene>
    <name evidence="2" type="ORF">ALGA_1537</name>
</gene>
<dbReference type="InterPro" id="IPR009045">
    <property type="entry name" value="Zn_M74/Hedgehog-like"/>
</dbReference>
<dbReference type="OrthoDB" id="1523789at2"/>
<dbReference type="AlphaFoldDB" id="A0A1Y1CIK4"/>
<dbReference type="RefSeq" id="WP_096428793.1">
    <property type="nucleotide sequence ID" value="NZ_AP018042.1"/>
</dbReference>
<proteinExistence type="predicted"/>
<dbReference type="Proteomes" id="UP000218267">
    <property type="component" value="Chromosome"/>
</dbReference>
<reference evidence="2 3" key="1">
    <citation type="journal article" date="2018" name="Mar. Genomics">
        <title>Complete genome sequence of Marinifilaceae bacterium strain SPP2, isolated from the Antarctic marine sediment.</title>
        <authorList>
            <person name="Watanabe M."/>
            <person name="Kojima H."/>
            <person name="Fukui M."/>
        </authorList>
    </citation>
    <scope>NUCLEOTIDE SEQUENCE [LARGE SCALE GENOMIC DNA]</scope>
    <source>
        <strain evidence="2 3">SPP2</strain>
    </source>
</reference>
<dbReference type="EMBL" id="AP018042">
    <property type="protein sequence ID" value="BAX79913.1"/>
    <property type="molecule type" value="Genomic_DNA"/>
</dbReference>
<organism evidence="2 3">
    <name type="scientific">Labilibaculum antarcticum</name>
    <dbReference type="NCBI Taxonomy" id="1717717"/>
    <lineage>
        <taxon>Bacteria</taxon>
        <taxon>Pseudomonadati</taxon>
        <taxon>Bacteroidota</taxon>
        <taxon>Bacteroidia</taxon>
        <taxon>Marinilabiliales</taxon>
        <taxon>Marinifilaceae</taxon>
        <taxon>Labilibaculum</taxon>
    </lineage>
</organism>
<dbReference type="Pfam" id="PF18979">
    <property type="entry name" value="DUF5715"/>
    <property type="match status" value="1"/>
</dbReference>
<keyword evidence="1" id="KW-0812">Transmembrane</keyword>
<keyword evidence="1" id="KW-0472">Membrane</keyword>
<accession>A0A1Y1CIK4</accession>
<dbReference type="SUPFAM" id="SSF55166">
    <property type="entry name" value="Hedgehog/DD-peptidase"/>
    <property type="match status" value="1"/>
</dbReference>
<dbReference type="Gene3D" id="3.30.1380.10">
    <property type="match status" value="1"/>
</dbReference>
<dbReference type="InterPro" id="IPR043769">
    <property type="entry name" value="DUF5715"/>
</dbReference>
<feature type="transmembrane region" description="Helical" evidence="1">
    <location>
        <begin position="12"/>
        <end position="30"/>
    </location>
</feature>
<evidence type="ECO:0000313" key="2">
    <source>
        <dbReference type="EMBL" id="BAX79913.1"/>
    </source>
</evidence>
<keyword evidence="1" id="KW-1133">Transmembrane helix</keyword>
<sequence length="235" mass="27546">MTKRKLKPKVRKFLIAAALFAGILFLLFIFKTLTPKGKTVDQVSVSVLTKDESRALRRYNNNYHLKVARKKGLQKPLLSKDEYKANAKEFASRYQLDKITDNKYYEIPHLTNSLPYLQEPAVEFLDLLGEKFCDRLEELGMTKYRFSVTSVLRTLEDQKSLRKKNVNATPNKSSHYYGRTFDISQTRFFERGNSKPVYTYRLRNLLVRELIKMQDEGRCYVLLEGQTKCIHVTVR</sequence>
<dbReference type="KEGG" id="mbas:ALGA_1537"/>
<evidence type="ECO:0000313" key="3">
    <source>
        <dbReference type="Proteomes" id="UP000218267"/>
    </source>
</evidence>
<keyword evidence="3" id="KW-1185">Reference proteome</keyword>
<evidence type="ECO:0000256" key="1">
    <source>
        <dbReference type="SAM" id="Phobius"/>
    </source>
</evidence>
<protein>
    <submittedName>
        <fullName evidence="2">Uncharacterized protein</fullName>
    </submittedName>
</protein>
<name>A0A1Y1CIK4_9BACT</name>